<dbReference type="InterPro" id="IPR002365">
    <property type="entry name" value="Terpene_synthase_CS"/>
</dbReference>
<dbReference type="GO" id="GO:0005811">
    <property type="term" value="C:lipid droplet"/>
    <property type="evidence" value="ECO:0007669"/>
    <property type="project" value="InterPro"/>
</dbReference>
<dbReference type="SUPFAM" id="SSF48239">
    <property type="entry name" value="Terpenoid cyclases/Protein prenyltransferases"/>
    <property type="match status" value="2"/>
</dbReference>
<dbReference type="InterPro" id="IPR018333">
    <property type="entry name" value="Squalene_cyclase"/>
</dbReference>
<protein>
    <recommendedName>
        <fullName evidence="4">Terpene cyclase/mutase family member</fullName>
        <ecNumber evidence="4">5.4.99.-</ecNumber>
    </recommendedName>
</protein>
<keyword evidence="2" id="KW-0677">Repeat</keyword>
<organism evidence="7">
    <name type="scientific">Davidia involucrata</name>
    <name type="common">Dove tree</name>
    <dbReference type="NCBI Taxonomy" id="16924"/>
    <lineage>
        <taxon>Eukaryota</taxon>
        <taxon>Viridiplantae</taxon>
        <taxon>Streptophyta</taxon>
        <taxon>Embryophyta</taxon>
        <taxon>Tracheophyta</taxon>
        <taxon>Spermatophyta</taxon>
        <taxon>Magnoliopsida</taxon>
        <taxon>eudicotyledons</taxon>
        <taxon>Gunneridae</taxon>
        <taxon>Pentapetalae</taxon>
        <taxon>asterids</taxon>
        <taxon>Cornales</taxon>
        <taxon>Nyssaceae</taxon>
        <taxon>Davidia</taxon>
    </lineage>
</organism>
<name>A0A5B7BDY2_DAVIN</name>
<keyword evidence="3 4" id="KW-0413">Isomerase</keyword>
<accession>A0A5B7BDY2</accession>
<evidence type="ECO:0000256" key="1">
    <source>
        <dbReference type="ARBA" id="ARBA00009755"/>
    </source>
</evidence>
<dbReference type="Pfam" id="PF13249">
    <property type="entry name" value="SQHop_cyclase_N"/>
    <property type="match status" value="1"/>
</dbReference>
<feature type="domain" description="Squalene cyclase C-terminal" evidence="5">
    <location>
        <begin position="594"/>
        <end position="767"/>
    </location>
</feature>
<dbReference type="PANTHER" id="PTHR11764">
    <property type="entry name" value="TERPENE CYCLASE/MUTASE FAMILY MEMBER"/>
    <property type="match status" value="1"/>
</dbReference>
<dbReference type="EC" id="5.4.99.-" evidence="4"/>
<evidence type="ECO:0000256" key="3">
    <source>
        <dbReference type="ARBA" id="ARBA00023235"/>
    </source>
</evidence>
<dbReference type="PANTHER" id="PTHR11764:SF58">
    <property type="entry name" value="BETA-AMYRIN SYNTHASE-RELATED"/>
    <property type="match status" value="1"/>
</dbReference>
<dbReference type="InterPro" id="IPR032697">
    <property type="entry name" value="SQ_cyclase_N"/>
</dbReference>
<evidence type="ECO:0000259" key="5">
    <source>
        <dbReference type="Pfam" id="PF13243"/>
    </source>
</evidence>
<reference evidence="7" key="1">
    <citation type="submission" date="2019-08" db="EMBL/GenBank/DDBJ databases">
        <title>Reference gene set and small RNA set construction with multiple tissues from Davidia involucrata Baill.</title>
        <authorList>
            <person name="Yang H."/>
            <person name="Zhou C."/>
            <person name="Li G."/>
            <person name="Wang J."/>
            <person name="Gao P."/>
            <person name="Wang M."/>
            <person name="Wang R."/>
            <person name="Zhao Y."/>
        </authorList>
    </citation>
    <scope>NUCLEOTIDE SEQUENCE</scope>
    <source>
        <tissue evidence="7">Mixed with DoveR01_LX</tissue>
    </source>
</reference>
<dbReference type="GO" id="GO:0016104">
    <property type="term" value="P:triterpenoid biosynthetic process"/>
    <property type="evidence" value="ECO:0007669"/>
    <property type="project" value="InterPro"/>
</dbReference>
<dbReference type="AlphaFoldDB" id="A0A5B7BDY2"/>
<evidence type="ECO:0000259" key="6">
    <source>
        <dbReference type="Pfam" id="PF13249"/>
    </source>
</evidence>
<gene>
    <name evidence="7" type="ORF">Din_035847</name>
</gene>
<evidence type="ECO:0000256" key="4">
    <source>
        <dbReference type="RuleBase" id="RU362003"/>
    </source>
</evidence>
<dbReference type="Pfam" id="PF13243">
    <property type="entry name" value="SQHop_cyclase_C"/>
    <property type="match status" value="1"/>
</dbReference>
<dbReference type="NCBIfam" id="TIGR01787">
    <property type="entry name" value="squalene_cyclas"/>
    <property type="match status" value="1"/>
</dbReference>
<dbReference type="Gene3D" id="1.50.10.20">
    <property type="match status" value="2"/>
</dbReference>
<dbReference type="InterPro" id="IPR008930">
    <property type="entry name" value="Terpenoid_cyclase/PrenylTrfase"/>
</dbReference>
<dbReference type="GO" id="GO:0031559">
    <property type="term" value="F:oxidosqualene cyclase activity"/>
    <property type="evidence" value="ECO:0007669"/>
    <property type="project" value="UniProtKB-ARBA"/>
</dbReference>
<dbReference type="FunFam" id="1.50.10.20:FF:000002">
    <property type="entry name" value="Terpene cyclase/mutase family member"/>
    <property type="match status" value="1"/>
</dbReference>
<comment type="similarity">
    <text evidence="1 4">Belongs to the terpene cyclase/mutase family.</text>
</comment>
<evidence type="ECO:0000313" key="7">
    <source>
        <dbReference type="EMBL" id="MPA66406.1"/>
    </source>
</evidence>
<proteinExistence type="inferred from homology"/>
<dbReference type="EMBL" id="GHES01035847">
    <property type="protein sequence ID" value="MPA66406.1"/>
    <property type="molecule type" value="Transcribed_RNA"/>
</dbReference>
<evidence type="ECO:0000256" key="2">
    <source>
        <dbReference type="ARBA" id="ARBA00022737"/>
    </source>
</evidence>
<dbReference type="CDD" id="cd02892">
    <property type="entry name" value="SQCY_1"/>
    <property type="match status" value="1"/>
</dbReference>
<dbReference type="PROSITE" id="PS01074">
    <property type="entry name" value="TERPENE_SYNTHASES"/>
    <property type="match status" value="1"/>
</dbReference>
<sequence length="774" mass="88771">MWRIEFAEGDDHLGRETWEFDPDYGTQQERHEVERARQRFKKNKCSRDDLLRLQLLKENGFRQIIRPVRVGNNEDVTHSKVTATLKRGIQFYSAMQASDGHWPAENAGSLFSIPLLVMCLYITGKLDEKFPSESEYRKEILRYINNHQNGDGGWGLHIGGNSTMFSTALNYICIRLLGENLNGNQNNPVKRAGNWIRRHGGVTKISCWGKTWLSILGVYDWSGCNPMPPEFWILPHFLPMHPAKMSCYFRSTYMPMSYLYGKRFVGQITDLIKELRGELHTQPYDEIKWGKVCHFCPQEDFYYPHSLWDRLYIFSEPLLMRWPFNKLRERALQTTIKHIHYESESSQYLSIGCLNKALCMLACWAEDRNSNHFTYHLERIPDYIWMAEDGLKMQSLGSQQLNTGLAVQAMLASFPIEEIRQETCRALKKGLVFIKKSQVQDNLSGNFQSMSCTAEGLKCLLMYRQRQRQQRLTELNDENLEELVNENLEPGFLYDAVNVLLSSQSKNGGLAARQPAGVGAWLEVTKSILSAVQAGAGAGVWLEVIKSIFPAVQKLFNPSEVPEDIVFEHEYVECTSSAIQALVLLKELYRGHPRSKIEAFINNAVRYLEEVQMPDGSWYGNWGVCFTYGTWFALAGLAAAGKTYDSCSSVRRGCDFLLSSRLESGGWGESYLSCPRKEYIPLEYKPLEPNQFNLVQTAWAMMGLLHTEQDKRDPRPLHCAAKLLINSQMDDGDFPQQEITGVFTRNCMLHCAAYRNIFPLWALGEYCKKVPQPP</sequence>
<feature type="domain" description="Squalene cyclase N-terminal" evidence="6">
    <location>
        <begin position="90"/>
        <end position="385"/>
    </location>
</feature>
<dbReference type="InterPro" id="IPR032696">
    <property type="entry name" value="SQ_cyclase_C"/>
</dbReference>